<evidence type="ECO:0000313" key="3">
    <source>
        <dbReference type="Proteomes" id="UP001431783"/>
    </source>
</evidence>
<organism evidence="2 3">
    <name type="scientific">Henosepilachna vigintioctopunctata</name>
    <dbReference type="NCBI Taxonomy" id="420089"/>
    <lineage>
        <taxon>Eukaryota</taxon>
        <taxon>Metazoa</taxon>
        <taxon>Ecdysozoa</taxon>
        <taxon>Arthropoda</taxon>
        <taxon>Hexapoda</taxon>
        <taxon>Insecta</taxon>
        <taxon>Pterygota</taxon>
        <taxon>Neoptera</taxon>
        <taxon>Endopterygota</taxon>
        <taxon>Coleoptera</taxon>
        <taxon>Polyphaga</taxon>
        <taxon>Cucujiformia</taxon>
        <taxon>Coccinelloidea</taxon>
        <taxon>Coccinellidae</taxon>
        <taxon>Epilachninae</taxon>
        <taxon>Epilachnini</taxon>
        <taxon>Henosepilachna</taxon>
    </lineage>
</organism>
<gene>
    <name evidence="2" type="ORF">WA026_018399</name>
</gene>
<dbReference type="GO" id="GO:0012505">
    <property type="term" value="C:endomembrane system"/>
    <property type="evidence" value="ECO:0007669"/>
    <property type="project" value="TreeGrafter"/>
</dbReference>
<dbReference type="EMBL" id="JARQZJ010000102">
    <property type="protein sequence ID" value="KAK9886747.1"/>
    <property type="molecule type" value="Genomic_DNA"/>
</dbReference>
<sequence length="502" mass="57435">MDEQSIPIDIHTNKLLEWLISRRHVKKEWQNNILGIREKINNAIQDMPAHEGIVKLLSGQHINYFHCRKIVDILKETEADTKNVFGRYGSQRMKDWQDILSCYQKDNVYLAEVSQILIRNVSYEIPSLRKQLSKLQQVELDCEKKIKDYTKSEVTCCKEFQTLCEQLGIPGKNIKNELMELVKDLPSIYEKSMQSLKEIEPAIDLYEAFNEYLSGNKIEVLKILRFVIEKGNTTTYEYLHGKKPIKIDLPEIKSPSEGTENTSSNEIDFGDDIDFGVVNESIDFDISSNDDNIDWSVKTDDEFEIIEHSDANSKIIELDIESTSDDGIATGVDALTLLDNPSTRENILNTLLELESFLKMRTLEMMNESDLLSMSQLQNASSIIQMQTLETIGSLSIKVDNALKDLLNKRTQHLHNLKHSINYVDILTSNLNQKLSQVDRMKACKILMENKISESRKEAGDVENIVALLINKTKDLQNDIQNDISQKYKGRVVNIVGGVNMI</sequence>
<reference evidence="2 3" key="1">
    <citation type="submission" date="2023-03" db="EMBL/GenBank/DDBJ databases">
        <title>Genome insight into feeding habits of ladybird beetles.</title>
        <authorList>
            <person name="Li H.-S."/>
            <person name="Huang Y.-H."/>
            <person name="Pang H."/>
        </authorList>
    </citation>
    <scope>NUCLEOTIDE SEQUENCE [LARGE SCALE GENOMIC DNA]</scope>
    <source>
        <strain evidence="2">SYSU_2023b</strain>
        <tissue evidence="2">Whole body</tissue>
    </source>
</reference>
<accession>A0AAW1V1X6</accession>
<keyword evidence="3" id="KW-1185">Reference proteome</keyword>
<name>A0AAW1V1X6_9CUCU</name>
<dbReference type="PANTHER" id="PTHR14894">
    <property type="entry name" value="CDK5 REGULATORY SUBUNIT-ASSOCIATED PROTEIN 3"/>
    <property type="match status" value="1"/>
</dbReference>
<protein>
    <recommendedName>
        <fullName evidence="4">CDK5 regulatory subunit-associated protein 3</fullName>
    </recommendedName>
</protein>
<proteinExistence type="inferred from homology"/>
<dbReference type="InterPro" id="IPR008491">
    <property type="entry name" value="CDK5RAP3"/>
</dbReference>
<dbReference type="PANTHER" id="PTHR14894:SF0">
    <property type="entry name" value="CDK5 REGULATORY SUBUNIT-ASSOCIATED PROTEIN 3"/>
    <property type="match status" value="1"/>
</dbReference>
<dbReference type="Proteomes" id="UP001431783">
    <property type="component" value="Unassembled WGS sequence"/>
</dbReference>
<evidence type="ECO:0000313" key="2">
    <source>
        <dbReference type="EMBL" id="KAK9886747.1"/>
    </source>
</evidence>
<dbReference type="AlphaFoldDB" id="A0AAW1V1X6"/>
<dbReference type="Pfam" id="PF05600">
    <property type="entry name" value="CDK5RAP3"/>
    <property type="match status" value="1"/>
</dbReference>
<evidence type="ECO:0000256" key="1">
    <source>
        <dbReference type="ARBA" id="ARBA00007478"/>
    </source>
</evidence>
<comment type="similarity">
    <text evidence="1">Belongs to the CDK5RAP3 family.</text>
</comment>
<evidence type="ECO:0008006" key="4">
    <source>
        <dbReference type="Google" id="ProtNLM"/>
    </source>
</evidence>
<comment type="caution">
    <text evidence="2">The sequence shown here is derived from an EMBL/GenBank/DDBJ whole genome shotgun (WGS) entry which is preliminary data.</text>
</comment>
<dbReference type="GO" id="GO:0007346">
    <property type="term" value="P:regulation of mitotic cell cycle"/>
    <property type="evidence" value="ECO:0007669"/>
    <property type="project" value="TreeGrafter"/>
</dbReference>